<proteinExistence type="predicted"/>
<dbReference type="Proteomes" id="UP001162972">
    <property type="component" value="Chromosome 5"/>
</dbReference>
<evidence type="ECO:0000313" key="2">
    <source>
        <dbReference type="EMBL" id="KAJ6412914.1"/>
    </source>
</evidence>
<reference evidence="2 3" key="1">
    <citation type="journal article" date="2023" name="Int. J. Mol. Sci.">
        <title>De Novo Assembly and Annotation of 11 Diverse Shrub Willow (Salix) Genomes Reveals Novel Gene Organization in Sex-Linked Regions.</title>
        <authorList>
            <person name="Hyden B."/>
            <person name="Feng K."/>
            <person name="Yates T.B."/>
            <person name="Jawdy S."/>
            <person name="Cereghino C."/>
            <person name="Smart L.B."/>
            <person name="Muchero W."/>
        </authorList>
    </citation>
    <scope>NUCLEOTIDE SEQUENCE [LARGE SCALE GENOMIC DNA]</scope>
    <source>
        <tissue evidence="2">Shoot tip</tissue>
    </source>
</reference>
<feature type="region of interest" description="Disordered" evidence="1">
    <location>
        <begin position="1"/>
        <end position="114"/>
    </location>
</feature>
<dbReference type="AlphaFoldDB" id="A0AAD6JX66"/>
<protein>
    <submittedName>
        <fullName evidence="2">Uncharacterized protein</fullName>
    </submittedName>
</protein>
<dbReference type="EMBL" id="JAPFFJ010000013">
    <property type="protein sequence ID" value="KAJ6412914.1"/>
    <property type="molecule type" value="Genomic_DNA"/>
</dbReference>
<sequence>MEEKFYGLQDLNQSSVKSDEEFEVKPEKEDRSLIKVESRETALNPDDSPQKHQNVKKKEHHKVSGKFHEDFKGPDGALNPDESLGVQQNLKSQPELKVSYSSEKEKETPTESSFFVELKEQDYKMNDTDSSVKTQGIKREEEETRAFEKFKSTQENYRPHQLSGGA</sequence>
<name>A0AAD6JX66_9ROSI</name>
<feature type="region of interest" description="Disordered" evidence="1">
    <location>
        <begin position="126"/>
        <end position="166"/>
    </location>
</feature>
<gene>
    <name evidence="2" type="ORF">OIU84_005864</name>
</gene>
<feature type="compositionally biased region" description="Basic and acidic residues" evidence="1">
    <location>
        <begin position="17"/>
        <end position="40"/>
    </location>
</feature>
<keyword evidence="3" id="KW-1185">Reference proteome</keyword>
<feature type="compositionally biased region" description="Basic residues" evidence="1">
    <location>
        <begin position="53"/>
        <end position="65"/>
    </location>
</feature>
<organism evidence="2 3">
    <name type="scientific">Salix udensis</name>
    <dbReference type="NCBI Taxonomy" id="889485"/>
    <lineage>
        <taxon>Eukaryota</taxon>
        <taxon>Viridiplantae</taxon>
        <taxon>Streptophyta</taxon>
        <taxon>Embryophyta</taxon>
        <taxon>Tracheophyta</taxon>
        <taxon>Spermatophyta</taxon>
        <taxon>Magnoliopsida</taxon>
        <taxon>eudicotyledons</taxon>
        <taxon>Gunneridae</taxon>
        <taxon>Pentapetalae</taxon>
        <taxon>rosids</taxon>
        <taxon>fabids</taxon>
        <taxon>Malpighiales</taxon>
        <taxon>Salicaceae</taxon>
        <taxon>Saliceae</taxon>
        <taxon>Salix</taxon>
    </lineage>
</organism>
<evidence type="ECO:0000313" key="3">
    <source>
        <dbReference type="Proteomes" id="UP001162972"/>
    </source>
</evidence>
<comment type="caution">
    <text evidence="2">The sequence shown here is derived from an EMBL/GenBank/DDBJ whole genome shotgun (WGS) entry which is preliminary data.</text>
</comment>
<feature type="compositionally biased region" description="Basic and acidic residues" evidence="1">
    <location>
        <begin position="137"/>
        <end position="152"/>
    </location>
</feature>
<evidence type="ECO:0000256" key="1">
    <source>
        <dbReference type="SAM" id="MobiDB-lite"/>
    </source>
</evidence>
<accession>A0AAD6JX66</accession>